<keyword evidence="2" id="KW-1185">Reference proteome</keyword>
<evidence type="ECO:0000313" key="2">
    <source>
        <dbReference type="Proteomes" id="UP000821845"/>
    </source>
</evidence>
<dbReference type="EMBL" id="CM023483">
    <property type="protein sequence ID" value="KAH6936323.1"/>
    <property type="molecule type" value="Genomic_DNA"/>
</dbReference>
<comment type="caution">
    <text evidence="1">The sequence shown here is derived from an EMBL/GenBank/DDBJ whole genome shotgun (WGS) entry which is preliminary data.</text>
</comment>
<proteinExistence type="predicted"/>
<sequence>MCLRGAQSRAQAPVDVSTIYDCATGAVAATSKTHTATGGPDAAKFEIKITGKASPYDIAISSKAPADKFVEAYVGVFVEGKPDMLVDGLAATAPAMTGTCTVGGKPHMIAHVSAPAGITTMAMKFTPEPDFAKSGDQKIIAKGFVCAVKGADTTPCSGPIMSPPFMIAKGSKGPSPGGPPPGGPPPPDGGPGSSSPQGSEKSTAFHWKATNTLSTAFMVPALVTLLIIIALKQFPVFPYAFITMY</sequence>
<accession>A0ACB7SNM0</accession>
<organism evidence="1 2">
    <name type="scientific">Hyalomma asiaticum</name>
    <name type="common">Tick</name>
    <dbReference type="NCBI Taxonomy" id="266040"/>
    <lineage>
        <taxon>Eukaryota</taxon>
        <taxon>Metazoa</taxon>
        <taxon>Ecdysozoa</taxon>
        <taxon>Arthropoda</taxon>
        <taxon>Chelicerata</taxon>
        <taxon>Arachnida</taxon>
        <taxon>Acari</taxon>
        <taxon>Parasitiformes</taxon>
        <taxon>Ixodida</taxon>
        <taxon>Ixodoidea</taxon>
        <taxon>Ixodidae</taxon>
        <taxon>Hyalomminae</taxon>
        <taxon>Hyalomma</taxon>
    </lineage>
</organism>
<dbReference type="Proteomes" id="UP000821845">
    <property type="component" value="Chromosome 3"/>
</dbReference>
<gene>
    <name evidence="1" type="ORF">HPB50_016134</name>
</gene>
<reference evidence="1" key="1">
    <citation type="submission" date="2020-05" db="EMBL/GenBank/DDBJ databases">
        <title>Large-scale comparative analyses of tick genomes elucidate their genetic diversity and vector capacities.</title>
        <authorList>
            <person name="Jia N."/>
            <person name="Wang J."/>
            <person name="Shi W."/>
            <person name="Du L."/>
            <person name="Sun Y."/>
            <person name="Zhan W."/>
            <person name="Jiang J."/>
            <person name="Wang Q."/>
            <person name="Zhang B."/>
            <person name="Ji P."/>
            <person name="Sakyi L.B."/>
            <person name="Cui X."/>
            <person name="Yuan T."/>
            <person name="Jiang B."/>
            <person name="Yang W."/>
            <person name="Lam T.T.-Y."/>
            <person name="Chang Q."/>
            <person name="Ding S."/>
            <person name="Wang X."/>
            <person name="Zhu J."/>
            <person name="Ruan X."/>
            <person name="Zhao L."/>
            <person name="Wei J."/>
            <person name="Que T."/>
            <person name="Du C."/>
            <person name="Cheng J."/>
            <person name="Dai P."/>
            <person name="Han X."/>
            <person name="Huang E."/>
            <person name="Gao Y."/>
            <person name="Liu J."/>
            <person name="Shao H."/>
            <person name="Ye R."/>
            <person name="Li L."/>
            <person name="Wei W."/>
            <person name="Wang X."/>
            <person name="Wang C."/>
            <person name="Yang T."/>
            <person name="Huo Q."/>
            <person name="Li W."/>
            <person name="Guo W."/>
            <person name="Chen H."/>
            <person name="Zhou L."/>
            <person name="Ni X."/>
            <person name="Tian J."/>
            <person name="Zhou Y."/>
            <person name="Sheng Y."/>
            <person name="Liu T."/>
            <person name="Pan Y."/>
            <person name="Xia L."/>
            <person name="Li J."/>
            <person name="Zhao F."/>
            <person name="Cao W."/>
        </authorList>
    </citation>
    <scope>NUCLEOTIDE SEQUENCE</scope>
    <source>
        <strain evidence="1">Hyas-2018</strain>
    </source>
</reference>
<name>A0ACB7SNM0_HYAAI</name>
<protein>
    <submittedName>
        <fullName evidence="1">Uncharacterized protein</fullName>
    </submittedName>
</protein>
<evidence type="ECO:0000313" key="1">
    <source>
        <dbReference type="EMBL" id="KAH6936323.1"/>
    </source>
</evidence>